<keyword evidence="11" id="KW-1185">Reference proteome</keyword>
<keyword evidence="2" id="KW-0813">Transport</keyword>
<feature type="domain" description="AAA+ ATPase" evidence="9">
    <location>
        <begin position="182"/>
        <end position="362"/>
    </location>
</feature>
<dbReference type="PANTHER" id="PTHR15184">
    <property type="entry name" value="ATP SYNTHASE"/>
    <property type="match status" value="1"/>
</dbReference>
<evidence type="ECO:0000256" key="4">
    <source>
        <dbReference type="ARBA" id="ARBA00022741"/>
    </source>
</evidence>
<keyword evidence="4" id="KW-0547">Nucleotide-binding</keyword>
<keyword evidence="5" id="KW-0067">ATP-binding</keyword>
<gene>
    <name evidence="10" type="ORF">DWV00_20010</name>
</gene>
<dbReference type="NCBIfam" id="TIGR01026">
    <property type="entry name" value="fliI_yscN"/>
    <property type="match status" value="1"/>
</dbReference>
<dbReference type="EMBL" id="QRGA01000011">
    <property type="protein sequence ID" value="RDU96948.1"/>
    <property type="molecule type" value="Genomic_DNA"/>
</dbReference>
<comment type="subcellular location">
    <subcellularLocation>
        <location evidence="1">Cytoplasm</location>
    </subcellularLocation>
</comment>
<dbReference type="Proteomes" id="UP000256838">
    <property type="component" value="Unassembled WGS sequence"/>
</dbReference>
<accession>A0A3D8JV27</accession>
<keyword evidence="7" id="KW-1278">Translocase</keyword>
<evidence type="ECO:0000256" key="2">
    <source>
        <dbReference type="ARBA" id="ARBA00022448"/>
    </source>
</evidence>
<dbReference type="InterPro" id="IPR003593">
    <property type="entry name" value="AAA+_ATPase"/>
</dbReference>
<dbReference type="Pfam" id="PF00006">
    <property type="entry name" value="ATP-synt_ab"/>
    <property type="match status" value="1"/>
</dbReference>
<dbReference type="Gene3D" id="3.40.50.12240">
    <property type="match status" value="1"/>
</dbReference>
<dbReference type="AlphaFoldDB" id="A0A3D8JV27"/>
<evidence type="ECO:0000256" key="3">
    <source>
        <dbReference type="ARBA" id="ARBA00022490"/>
    </source>
</evidence>
<protein>
    <submittedName>
        <fullName evidence="10">FliI/YscN family ATPase</fullName>
    </submittedName>
</protein>
<dbReference type="GO" id="GO:0046933">
    <property type="term" value="F:proton-transporting ATP synthase activity, rotational mechanism"/>
    <property type="evidence" value="ECO:0007669"/>
    <property type="project" value="TreeGrafter"/>
</dbReference>
<dbReference type="InterPro" id="IPR040627">
    <property type="entry name" value="T3SS_ATPase_C"/>
</dbReference>
<dbReference type="Pfam" id="PF18269">
    <property type="entry name" value="T3SS_ATPase_C"/>
    <property type="match status" value="1"/>
</dbReference>
<dbReference type="GO" id="GO:0008564">
    <property type="term" value="F:protein-exporting ATPase activity"/>
    <property type="evidence" value="ECO:0007669"/>
    <property type="project" value="UniProtKB-EC"/>
</dbReference>
<name>A0A3D8JV27_9BURK</name>
<dbReference type="InterPro" id="IPR000194">
    <property type="entry name" value="ATPase_F1/V1/A1_a/bsu_nucl-bd"/>
</dbReference>
<reference evidence="10 11" key="1">
    <citation type="submission" date="2018-08" db="EMBL/GenBank/DDBJ databases">
        <title>Paraburkholderia sp. DHOM06 isolated from forest soil.</title>
        <authorList>
            <person name="Gao Z.-H."/>
            <person name="Qiu L.-H."/>
        </authorList>
    </citation>
    <scope>NUCLEOTIDE SEQUENCE [LARGE SCALE GENOMIC DNA]</scope>
    <source>
        <strain evidence="10 11">DHOM06</strain>
    </source>
</reference>
<dbReference type="PROSITE" id="PS00152">
    <property type="entry name" value="ATPASE_ALPHA_BETA"/>
    <property type="match status" value="1"/>
</dbReference>
<proteinExistence type="predicted"/>
<dbReference type="InterPro" id="IPR005714">
    <property type="entry name" value="ATPase_T3SS_FliI/YscN"/>
</dbReference>
<evidence type="ECO:0000313" key="10">
    <source>
        <dbReference type="EMBL" id="RDU96948.1"/>
    </source>
</evidence>
<evidence type="ECO:0000256" key="7">
    <source>
        <dbReference type="ARBA" id="ARBA00022967"/>
    </source>
</evidence>
<evidence type="ECO:0000256" key="8">
    <source>
        <dbReference type="ARBA" id="ARBA00034006"/>
    </source>
</evidence>
<dbReference type="InterPro" id="IPR020003">
    <property type="entry name" value="ATPase_a/bsu_AS"/>
</dbReference>
<dbReference type="InterPro" id="IPR050053">
    <property type="entry name" value="ATPase_alpha/beta_chains"/>
</dbReference>
<dbReference type="SMART" id="SM00382">
    <property type="entry name" value="AAA"/>
    <property type="match status" value="1"/>
</dbReference>
<comment type="catalytic activity">
    <reaction evidence="8">
        <text>ATP + H2O + cellular proteinSide 1 = ADP + phosphate + cellular proteinSide 2.</text>
        <dbReference type="EC" id="7.4.2.8"/>
    </reaction>
</comment>
<dbReference type="OrthoDB" id="9803053at2"/>
<evidence type="ECO:0000256" key="6">
    <source>
        <dbReference type="ARBA" id="ARBA00022927"/>
    </source>
</evidence>
<evidence type="ECO:0000256" key="5">
    <source>
        <dbReference type="ARBA" id="ARBA00022840"/>
    </source>
</evidence>
<evidence type="ECO:0000313" key="11">
    <source>
        <dbReference type="Proteomes" id="UP000256838"/>
    </source>
</evidence>
<evidence type="ECO:0000259" key="9">
    <source>
        <dbReference type="SMART" id="SM00382"/>
    </source>
</evidence>
<dbReference type="PANTHER" id="PTHR15184:SF9">
    <property type="entry name" value="SPI-1 TYPE 3 SECRETION SYSTEM ATPASE"/>
    <property type="match status" value="1"/>
</dbReference>
<comment type="caution">
    <text evidence="10">The sequence shown here is derived from an EMBL/GenBank/DDBJ whole genome shotgun (WGS) entry which is preliminary data.</text>
</comment>
<keyword evidence="3" id="KW-0963">Cytoplasm</keyword>
<dbReference type="GO" id="GO:0030254">
    <property type="term" value="P:protein secretion by the type III secretion system"/>
    <property type="evidence" value="ECO:0007669"/>
    <property type="project" value="InterPro"/>
</dbReference>
<dbReference type="RefSeq" id="WP_115535345.1">
    <property type="nucleotide sequence ID" value="NZ_QRGA01000011.1"/>
</dbReference>
<dbReference type="InterPro" id="IPR027417">
    <property type="entry name" value="P-loop_NTPase"/>
</dbReference>
<dbReference type="FunFam" id="3.40.50.12240:FF:000002">
    <property type="entry name" value="Flagellum-specific ATP synthase FliI"/>
    <property type="match status" value="1"/>
</dbReference>
<evidence type="ECO:0000256" key="1">
    <source>
        <dbReference type="ARBA" id="ARBA00004496"/>
    </source>
</evidence>
<dbReference type="GO" id="GO:0030257">
    <property type="term" value="C:type III protein secretion system complex"/>
    <property type="evidence" value="ECO:0007669"/>
    <property type="project" value="InterPro"/>
</dbReference>
<dbReference type="GO" id="GO:0005524">
    <property type="term" value="F:ATP binding"/>
    <property type="evidence" value="ECO:0007669"/>
    <property type="project" value="UniProtKB-KW"/>
</dbReference>
<keyword evidence="6" id="KW-0653">Protein transport</keyword>
<sequence>MNEAGTANLSVGTDVKARLAAWTRRAHDRLDPARAVFCYGRVEQISATLVVASLPRCAIGDLCELSKLDSAGAPVLAEVIGFDAKHALLAPLGPLDGIGSNSPIRTLGVPHSVRVGPHLFGKVLDGFGRSMRPDAAAAASASNDSTTVRVLAAAPCAAARPLIDRRVVTGVRAIDALLTLARGQRAGLFAGPGCGKSTLLGALARGIDADAIVVGLVGERGRELNEFLERELDPPLTRRTVVVCATSDAPPMERARAAFTATAIAEGFCHSGRHVLLLIDSLTRFARAQREIGLASNEPPGRLGYPPSVYAALPRLIERAGNREHGAITGIYTVLTETEHADPIADEARSLLDAHIVLSRKLAERGHFPAVDVIASLSRLMPVVADLSHRHDAEHARMLLSRYGDLEWLISLGEYEPGHDPAADDAVARYPRLAELLRQDLRIPVPWEKTLEQLHAAVRGQ</sequence>
<dbReference type="SUPFAM" id="SSF52540">
    <property type="entry name" value="P-loop containing nucleoside triphosphate hydrolases"/>
    <property type="match status" value="1"/>
</dbReference>
<organism evidence="10 11">
    <name type="scientific">Trinickia dinghuensis</name>
    <dbReference type="NCBI Taxonomy" id="2291023"/>
    <lineage>
        <taxon>Bacteria</taxon>
        <taxon>Pseudomonadati</taxon>
        <taxon>Pseudomonadota</taxon>
        <taxon>Betaproteobacteria</taxon>
        <taxon>Burkholderiales</taxon>
        <taxon>Burkholderiaceae</taxon>
        <taxon>Trinickia</taxon>
    </lineage>
</organism>
<dbReference type="GO" id="GO:0016887">
    <property type="term" value="F:ATP hydrolysis activity"/>
    <property type="evidence" value="ECO:0007669"/>
    <property type="project" value="InterPro"/>
</dbReference>
<dbReference type="GO" id="GO:0005737">
    <property type="term" value="C:cytoplasm"/>
    <property type="evidence" value="ECO:0007669"/>
    <property type="project" value="UniProtKB-SubCell"/>
</dbReference>